<evidence type="ECO:0000313" key="4">
    <source>
        <dbReference type="RefSeq" id="XP_027205475.1"/>
    </source>
</evidence>
<feature type="compositionally biased region" description="Polar residues" evidence="1">
    <location>
        <begin position="1412"/>
        <end position="1422"/>
    </location>
</feature>
<evidence type="ECO:0000256" key="1">
    <source>
        <dbReference type="SAM" id="MobiDB-lite"/>
    </source>
</evidence>
<evidence type="ECO:0000313" key="3">
    <source>
        <dbReference type="Proteomes" id="UP000515146"/>
    </source>
</evidence>
<feature type="region of interest" description="Disordered" evidence="1">
    <location>
        <begin position="1"/>
        <end position="157"/>
    </location>
</feature>
<feature type="compositionally biased region" description="Low complexity" evidence="1">
    <location>
        <begin position="1197"/>
        <end position="1211"/>
    </location>
</feature>
<dbReference type="GO" id="GO:0008017">
    <property type="term" value="F:microtubule binding"/>
    <property type="evidence" value="ECO:0007669"/>
    <property type="project" value="TreeGrafter"/>
</dbReference>
<dbReference type="Pfam" id="PF12348">
    <property type="entry name" value="CLASP_N"/>
    <property type="match status" value="1"/>
</dbReference>
<feature type="region of interest" description="Disordered" evidence="1">
    <location>
        <begin position="199"/>
        <end position="218"/>
    </location>
</feature>
<gene>
    <name evidence="4" type="primary">LOC113799090</name>
</gene>
<dbReference type="SMART" id="SM01349">
    <property type="entry name" value="TOG"/>
    <property type="match status" value="2"/>
</dbReference>
<protein>
    <submittedName>
        <fullName evidence="4">Uncharacterized protein LOC113799090</fullName>
    </submittedName>
</protein>
<dbReference type="InterPro" id="IPR034085">
    <property type="entry name" value="TOG"/>
</dbReference>
<dbReference type="GO" id="GO:0000226">
    <property type="term" value="P:microtubule cytoskeleton organization"/>
    <property type="evidence" value="ECO:0007669"/>
    <property type="project" value="TreeGrafter"/>
</dbReference>
<feature type="region of interest" description="Disordered" evidence="1">
    <location>
        <begin position="1270"/>
        <end position="1293"/>
    </location>
</feature>
<feature type="region of interest" description="Disordered" evidence="1">
    <location>
        <begin position="837"/>
        <end position="982"/>
    </location>
</feature>
<feature type="compositionally biased region" description="Polar residues" evidence="1">
    <location>
        <begin position="1329"/>
        <end position="1352"/>
    </location>
</feature>
<feature type="region of interest" description="Disordered" evidence="1">
    <location>
        <begin position="229"/>
        <end position="292"/>
    </location>
</feature>
<feature type="compositionally biased region" description="Basic residues" evidence="1">
    <location>
        <begin position="886"/>
        <end position="898"/>
    </location>
</feature>
<sequence length="1760" mass="197619">MDYHHHHGNGSSKQNNNQNSLTNNDNNNSRMMDVQENINYNEKNDMNRRQSTTTTTTTAKIIENSNERDDPDDDDDGKGPVRISDMLGVTNDNNNNNNISKPGKPSSNELNDQNNELDYIISKQQPKQQSEQREQRVVTKSSSSVVNPETTKEEVEQNYSLEVEQQQQQQRNSLFINHNNEEEEVADYNDYDESLVYSTNIDHENRRGQPDLNKNYHKNDDYDCDDDLTMKKSSGYHSDDHRGRRESGSGGQIGQQNPHHQQHSNLNRSTNQSSKNHYLNVKQSSSSSLNPVATRQVTFAANDKHRKQQQQNNGSNVIAVGKKPQSLSVLKQQQQKQDSSPISSRTISSDDDNNNEIVVAAQRNNPNYHQPKNKKPTINNNQISSKDRNIDNDKMATAASTTSTNFLPQQQGSSSLASLTQLDADTLANIEYIPTMKDYLLPPYYHPYYHHHDPLYHPATYAAAAAVATSPILYPTPPTNPHLLRFGIFPRILIYQALSSIADEQFAAVQALVRIVRDSSNEHLQLLLPHMDEFLSIFITQLLLDSSSNFKIILWTLDIIELLTERFRQRLQPNLSQIILLLSQRLGDNRIVIRDSVIKVFHQMMTKYCPQEMLDLLFKHVSSNAQHHQQPLAFTSSSKLREEMANRITASITTFPRSRLNLPKLCFDIVPFLIDRRSLVRLASLECLATLAQALGPHKLGSLMTAVHSLESSLTAIDFDRLIASIQARLARRSLPRVGPDGNVQYVLRVPTSNDSWYYRRIYDADLEWIAIGPTTPPVNVPLLLNTPTVGLVPKFPIENQSTESSSEPSRTNDSSPANNNNCCQQERQAIQKQGLLNSPDSEDIPPPVKSKIIVDGGGGGGGHHHHHPCYNRSSTSPELSDAHNKTVKIRSRSRSKPQTKQQHSSSRKTTKIDPDGLAQDPPSPLRNFSDHQQQKELEQRYHSLEQQQQQQSYPFNRSKTSQEFRPYGNQNQNNNKQRTRRDQFIERLVRGESVDDSDLADAEWFRRSSTESLEAWRQYFGRFKKQMADISLLNGPIGVRPYGGGSSRPGSSVYYGLSPLPPPPFTLPAAAAATFAPPGFLSPSYYYHYYIANGLSNSYHDLSQLQQKNMMSIMKRSGFVSGSDQDPDPDIDRSDENLHQKSDEKLIRKSNAAGGYSGQHSDEEEIGGKSSSSSTRKRSTNIDRQTEGKNLHKQQQRQQQQESLSNQQLEPEPLPMERSFSMPSIRTDSASAENDSHLMAAVTNQQDNTQIISEEVIQELGMWEQVIQEEKNQQSSSSTTGNIESKSNVEDLDTNVNQRRSSTMMLPQEQSAQNVDNNEQIKIESKSTAKTIPTVNIQPSTPSVQSSNLMKGSSKESAPIIVQSPPPPPKQSSLTDNTETDQQQQQQSSVVAVEELKRQESIKMDGDGSVDKQSVSTVSKQEQIDPKQSPPATTSNVKSKLPPPATSTVTKTGPAAPPASRRMSKPPQQLYIKTTPAIPMNANIQHILGNVARTEGPFDNPYDAVKSAVIALRDHAWTTKVEGMLAVVRLATFHPHHLIRDQHQISIALASETRNLRSTVARSAIFTIGELFSKLRSQIESELDILTQALLHKVSENSVFIREDIDRALQLMIESMPQTRAALALITFGSSHRNTHVRRTSAQFISALVEKMGPMKCLLGPRDIGEHLLPAAARFIQDQSSHTRYFGRRIFATLMQHPLFDKFLRRHVSPGTYRNICGMLETIKRRGVGDAPSDLYSPTVQPKDSDPRRLIIIEATTPS</sequence>
<feature type="region of interest" description="Disordered" evidence="1">
    <location>
        <begin position="1119"/>
        <end position="1221"/>
    </location>
</feature>
<feature type="region of interest" description="Disordered" evidence="1">
    <location>
        <begin position="1327"/>
        <end position="1468"/>
    </location>
</feature>
<feature type="compositionally biased region" description="Basic and acidic residues" evidence="1">
    <location>
        <begin position="1395"/>
        <end position="1411"/>
    </location>
</feature>
<dbReference type="InterPro" id="IPR011989">
    <property type="entry name" value="ARM-like"/>
</dbReference>
<feature type="compositionally biased region" description="Polar residues" evidence="1">
    <location>
        <begin position="1372"/>
        <end position="1382"/>
    </location>
</feature>
<dbReference type="PANTHER" id="PTHR21567:SF87">
    <property type="entry name" value="CRESCERIN-LIKE PROTEIN CHE-12"/>
    <property type="match status" value="1"/>
</dbReference>
<dbReference type="PANTHER" id="PTHR21567">
    <property type="entry name" value="CLASP"/>
    <property type="match status" value="1"/>
</dbReference>
<dbReference type="Gene3D" id="1.25.10.10">
    <property type="entry name" value="Leucine-rich Repeat Variant"/>
    <property type="match status" value="2"/>
</dbReference>
<feature type="compositionally biased region" description="Low complexity" evidence="1">
    <location>
        <begin position="120"/>
        <end position="129"/>
    </location>
</feature>
<dbReference type="InterPro" id="IPR024395">
    <property type="entry name" value="CLASP_N_dom"/>
</dbReference>
<feature type="compositionally biased region" description="Low complexity" evidence="1">
    <location>
        <begin position="9"/>
        <end position="29"/>
    </location>
</feature>
<feature type="compositionally biased region" description="Polar residues" evidence="1">
    <location>
        <begin position="254"/>
        <end position="292"/>
    </location>
</feature>
<organism evidence="3 4">
    <name type="scientific">Dermatophagoides pteronyssinus</name>
    <name type="common">European house dust mite</name>
    <dbReference type="NCBI Taxonomy" id="6956"/>
    <lineage>
        <taxon>Eukaryota</taxon>
        <taxon>Metazoa</taxon>
        <taxon>Ecdysozoa</taxon>
        <taxon>Arthropoda</taxon>
        <taxon>Chelicerata</taxon>
        <taxon>Arachnida</taxon>
        <taxon>Acari</taxon>
        <taxon>Acariformes</taxon>
        <taxon>Sarcoptiformes</taxon>
        <taxon>Astigmata</taxon>
        <taxon>Psoroptidia</taxon>
        <taxon>Analgoidea</taxon>
        <taxon>Pyroglyphidae</taxon>
        <taxon>Dermatophagoidinae</taxon>
        <taxon>Dermatophagoides</taxon>
    </lineage>
</organism>
<dbReference type="Proteomes" id="UP000515146">
    <property type="component" value="Unplaced"/>
</dbReference>
<keyword evidence="3" id="KW-1185">Reference proteome</keyword>
<feature type="compositionally biased region" description="Polar residues" evidence="1">
    <location>
        <begin position="953"/>
        <end position="964"/>
    </location>
</feature>
<accession>A0A6P6YJP1</accession>
<dbReference type="OrthoDB" id="63891at2759"/>
<feature type="domain" description="TOG" evidence="2">
    <location>
        <begin position="487"/>
        <end position="736"/>
    </location>
</feature>
<dbReference type="FunCoup" id="A0A6P6YJP1">
    <property type="interactions" value="18"/>
</dbReference>
<feature type="compositionally biased region" description="Low complexity" evidence="1">
    <location>
        <begin position="325"/>
        <end position="347"/>
    </location>
</feature>
<dbReference type="GO" id="GO:0005881">
    <property type="term" value="C:cytoplasmic microtubule"/>
    <property type="evidence" value="ECO:0007669"/>
    <property type="project" value="TreeGrafter"/>
</dbReference>
<feature type="compositionally biased region" description="Polar residues" evidence="1">
    <location>
        <begin position="105"/>
        <end position="116"/>
    </location>
</feature>
<feature type="compositionally biased region" description="Polar residues" evidence="1">
    <location>
        <begin position="362"/>
        <end position="384"/>
    </location>
</feature>
<dbReference type="RefSeq" id="XP_027205475.1">
    <property type="nucleotide sequence ID" value="XM_027349674.1"/>
</dbReference>
<feature type="region of interest" description="Disordered" evidence="1">
    <location>
        <begin position="798"/>
        <end position="822"/>
    </location>
</feature>
<feature type="domain" description="TOG" evidence="2">
    <location>
        <begin position="1495"/>
        <end position="1730"/>
    </location>
</feature>
<dbReference type="KEGG" id="dpte:113799090"/>
<dbReference type="InParanoid" id="A0A6P6YJP1"/>
<proteinExistence type="predicted"/>
<feature type="region of interest" description="Disordered" evidence="1">
    <location>
        <begin position="325"/>
        <end position="391"/>
    </location>
</feature>
<dbReference type="SUPFAM" id="SSF48371">
    <property type="entry name" value="ARM repeat"/>
    <property type="match status" value="2"/>
</dbReference>
<feature type="compositionally biased region" description="Basic and acidic residues" evidence="1">
    <location>
        <begin position="237"/>
        <end position="247"/>
    </location>
</feature>
<dbReference type="InterPro" id="IPR016024">
    <property type="entry name" value="ARM-type_fold"/>
</dbReference>
<feature type="compositionally biased region" description="Polar residues" evidence="1">
    <location>
        <begin position="138"/>
        <end position="149"/>
    </location>
</feature>
<evidence type="ECO:0000259" key="2">
    <source>
        <dbReference type="SMART" id="SM01349"/>
    </source>
</evidence>
<dbReference type="OMA" id="LEAWRQY"/>
<dbReference type="GO" id="GO:0005929">
    <property type="term" value="C:cilium"/>
    <property type="evidence" value="ECO:0007669"/>
    <property type="project" value="TreeGrafter"/>
</dbReference>
<feature type="compositionally biased region" description="Basic and acidic residues" evidence="1">
    <location>
        <begin position="1181"/>
        <end position="1191"/>
    </location>
</feature>
<feature type="compositionally biased region" description="Polar residues" evidence="1">
    <location>
        <begin position="799"/>
        <end position="822"/>
    </location>
</feature>
<reference evidence="4" key="1">
    <citation type="submission" date="2025-08" db="UniProtKB">
        <authorList>
            <consortium name="RefSeq"/>
        </authorList>
    </citation>
    <scope>IDENTIFICATION</scope>
    <source>
        <strain evidence="4">Airmid</strain>
    </source>
</reference>
<name>A0A6P6YJP1_DERPT</name>
<feature type="compositionally biased region" description="Basic and acidic residues" evidence="1">
    <location>
        <begin position="929"/>
        <end position="944"/>
    </location>
</feature>
<feature type="compositionally biased region" description="Polar residues" evidence="1">
    <location>
        <begin position="1274"/>
        <end position="1287"/>
    </location>
</feature>
<feature type="compositionally biased region" description="Basic and acidic residues" evidence="1">
    <location>
        <begin position="1131"/>
        <end position="1148"/>
    </location>
</feature>